<dbReference type="InterPro" id="IPR023572">
    <property type="entry name" value="Archease_dom"/>
</dbReference>
<evidence type="ECO:0000313" key="7">
    <source>
        <dbReference type="EMBL" id="WPD18821.1"/>
    </source>
</evidence>
<evidence type="ECO:0000256" key="3">
    <source>
        <dbReference type="ARBA" id="ARBA00022723"/>
    </source>
</evidence>
<evidence type="ECO:0000256" key="5">
    <source>
        <dbReference type="SAM" id="MobiDB-lite"/>
    </source>
</evidence>
<comment type="similarity">
    <text evidence="1">Belongs to the archease family.</text>
</comment>
<gene>
    <name evidence="7" type="ORF">Q5761_10715</name>
</gene>
<dbReference type="PANTHER" id="PTHR12682">
    <property type="entry name" value="ARCHEASE"/>
    <property type="match status" value="1"/>
</dbReference>
<dbReference type="InterPro" id="IPR002804">
    <property type="entry name" value="Archease"/>
</dbReference>
<proteinExistence type="inferred from homology"/>
<reference evidence="7 8" key="1">
    <citation type="submission" date="2023-08" db="EMBL/GenBank/DDBJ databases">
        <title>Genome sequence of Thermaerobacter compostii strain Ins1, a spore-forming filamentous bacterium isolated from a deep geothermal reservoir.</title>
        <authorList>
            <person name="Bregnard D."/>
            <person name="Gonzalez D."/>
            <person name="Junier P."/>
        </authorList>
    </citation>
    <scope>NUCLEOTIDE SEQUENCE [LARGE SCALE GENOMIC DNA]</scope>
    <source>
        <strain evidence="7 8">Ins1</strain>
    </source>
</reference>
<dbReference type="EMBL" id="CP132508">
    <property type="protein sequence ID" value="WPD18821.1"/>
    <property type="molecule type" value="Genomic_DNA"/>
</dbReference>
<protein>
    <submittedName>
        <fullName evidence="7">Archease</fullName>
    </submittedName>
</protein>
<keyword evidence="3" id="KW-0479">Metal-binding</keyword>
<evidence type="ECO:0000313" key="8">
    <source>
        <dbReference type="Proteomes" id="UP001304683"/>
    </source>
</evidence>
<feature type="domain" description="Archease" evidence="6">
    <location>
        <begin position="110"/>
        <end position="217"/>
    </location>
</feature>
<keyword evidence="8" id="KW-1185">Reference proteome</keyword>
<evidence type="ECO:0000256" key="2">
    <source>
        <dbReference type="ARBA" id="ARBA00022694"/>
    </source>
</evidence>
<sequence length="217" mass="22872">MTGKPFLTGPHGPGDGPGPRAAPVVTRWGYLDHTADVAFWAEAPDLPGLFHAATEAVLGLLLERPPRLVQGCPDRPSPVRGEPGTQTPSTAPGRGGPRPAGPDGRLQPLEARLTAPDLEGLLVGWINELLYWVQDRRLVPVALALDPVPGDDGWALAARGWGTPLDVEAMGWQGEIKAATYHQLEIARLADGDRGGDGRHAGATPGGGWRARVVLDV</sequence>
<evidence type="ECO:0000259" key="6">
    <source>
        <dbReference type="Pfam" id="PF01951"/>
    </source>
</evidence>
<dbReference type="SUPFAM" id="SSF69819">
    <property type="entry name" value="MTH1598-like"/>
    <property type="match status" value="2"/>
</dbReference>
<accession>A0ABZ0QMW1</accession>
<dbReference type="InterPro" id="IPR036820">
    <property type="entry name" value="Archease_dom_sf"/>
</dbReference>
<dbReference type="RefSeq" id="WP_318750593.1">
    <property type="nucleotide sequence ID" value="NZ_CP132508.1"/>
</dbReference>
<evidence type="ECO:0000256" key="1">
    <source>
        <dbReference type="ARBA" id="ARBA00007963"/>
    </source>
</evidence>
<dbReference type="Pfam" id="PF01951">
    <property type="entry name" value="Archease"/>
    <property type="match status" value="1"/>
</dbReference>
<feature type="region of interest" description="Disordered" evidence="5">
    <location>
        <begin position="1"/>
        <end position="20"/>
    </location>
</feature>
<name>A0ABZ0QMW1_9FIRM</name>
<keyword evidence="4" id="KW-0106">Calcium</keyword>
<keyword evidence="2" id="KW-0819">tRNA processing</keyword>
<dbReference type="Proteomes" id="UP001304683">
    <property type="component" value="Chromosome"/>
</dbReference>
<evidence type="ECO:0000256" key="4">
    <source>
        <dbReference type="ARBA" id="ARBA00022837"/>
    </source>
</evidence>
<feature type="region of interest" description="Disordered" evidence="5">
    <location>
        <begin position="69"/>
        <end position="107"/>
    </location>
</feature>
<dbReference type="Gene3D" id="3.55.10.10">
    <property type="entry name" value="Archease domain"/>
    <property type="match status" value="1"/>
</dbReference>
<organism evidence="7 8">
    <name type="scientific">Thermaerobacter composti</name>
    <dbReference type="NCBI Taxonomy" id="554949"/>
    <lineage>
        <taxon>Bacteria</taxon>
        <taxon>Bacillati</taxon>
        <taxon>Bacillota</taxon>
        <taxon>Clostridia</taxon>
        <taxon>Eubacteriales</taxon>
        <taxon>Clostridiales Family XVII. Incertae Sedis</taxon>
        <taxon>Thermaerobacter</taxon>
    </lineage>
</organism>
<dbReference type="PANTHER" id="PTHR12682:SF11">
    <property type="entry name" value="PROTEIN ARCHEASE"/>
    <property type="match status" value="1"/>
</dbReference>